<accession>A0A9W8Q6K2</accession>
<name>A0A9W8Q6K2_AKAMU</name>
<organism evidence="1 2">
    <name type="scientific">Akanthomyces muscarius</name>
    <name type="common">Entomopathogenic fungus</name>
    <name type="synonym">Lecanicillium muscarium</name>
    <dbReference type="NCBI Taxonomy" id="2231603"/>
    <lineage>
        <taxon>Eukaryota</taxon>
        <taxon>Fungi</taxon>
        <taxon>Dikarya</taxon>
        <taxon>Ascomycota</taxon>
        <taxon>Pezizomycotina</taxon>
        <taxon>Sordariomycetes</taxon>
        <taxon>Hypocreomycetidae</taxon>
        <taxon>Hypocreales</taxon>
        <taxon>Cordycipitaceae</taxon>
        <taxon>Akanthomyces</taxon>
    </lineage>
</organism>
<dbReference type="Gene3D" id="2.60.110.10">
    <property type="entry name" value="Thaumatin"/>
    <property type="match status" value="1"/>
</dbReference>
<dbReference type="RefSeq" id="XP_056050734.1">
    <property type="nucleotide sequence ID" value="XM_056193727.1"/>
</dbReference>
<reference evidence="1" key="1">
    <citation type="journal article" date="2023" name="Access Microbiol">
        <title>De-novo genome assembly for Akanthomyces muscarius, a biocontrol agent of insect agricultural pests.</title>
        <authorList>
            <person name="Erdos Z."/>
            <person name="Studholme D.J."/>
            <person name="Raymond B."/>
            <person name="Sharma M."/>
        </authorList>
    </citation>
    <scope>NUCLEOTIDE SEQUENCE</scope>
    <source>
        <strain evidence="1">Ve6</strain>
    </source>
</reference>
<evidence type="ECO:0008006" key="3">
    <source>
        <dbReference type="Google" id="ProtNLM"/>
    </source>
</evidence>
<dbReference type="GeneID" id="80889456"/>
<dbReference type="PANTHER" id="PTHR31048">
    <property type="entry name" value="OS03G0233200 PROTEIN"/>
    <property type="match status" value="1"/>
</dbReference>
<dbReference type="SMART" id="SM00205">
    <property type="entry name" value="THN"/>
    <property type="match status" value="1"/>
</dbReference>
<dbReference type="PRINTS" id="PR00347">
    <property type="entry name" value="THAUMATIN"/>
</dbReference>
<dbReference type="InterPro" id="IPR001938">
    <property type="entry name" value="Thaumatin"/>
</dbReference>
<dbReference type="Pfam" id="PF00314">
    <property type="entry name" value="Thaumatin"/>
    <property type="match status" value="1"/>
</dbReference>
<dbReference type="PROSITE" id="PS51367">
    <property type="entry name" value="THAUMATIN_2"/>
    <property type="match status" value="1"/>
</dbReference>
<sequence>MAWNGDAGWTRTGHRRQGRVWGRTNCTVNGESCACQTGDCFAKLDCEFSGAVPATLVEFNLAGGVNGMQTFYDISLVDGYNLPVGIEHIPSDNTSFVPPNLTNAACVATAGWLYDSSPTGTYYSNETYPIPLEKKETNDMLSKWCPWRNLAFPPQKPSDGIYPYPDDNIQRPSFSPCKSACATTGTDRDCCIGKYHDPNICKPSIYSTNVKAVCPDAYSFAFDDRSSTFIVPKGGGWEVIWCPAGRSTDILNQLSAQMYELASGGQLSELSMRRLGNVSFVNARKEYACGVSAGASLYCRLLMLFAASWLALIMA</sequence>
<dbReference type="AlphaFoldDB" id="A0A9W8Q6K2"/>
<gene>
    <name evidence="1" type="ORF">LMH87_002297</name>
</gene>
<dbReference type="EMBL" id="JAJHUN010000010">
    <property type="protein sequence ID" value="KAJ4147793.1"/>
    <property type="molecule type" value="Genomic_DNA"/>
</dbReference>
<comment type="caution">
    <text evidence="1">The sequence shown here is derived from an EMBL/GenBank/DDBJ whole genome shotgun (WGS) entry which is preliminary data.</text>
</comment>
<evidence type="ECO:0000313" key="1">
    <source>
        <dbReference type="EMBL" id="KAJ4147793.1"/>
    </source>
</evidence>
<dbReference type="InterPro" id="IPR037176">
    <property type="entry name" value="Osmotin/thaumatin-like_sf"/>
</dbReference>
<dbReference type="Proteomes" id="UP001144673">
    <property type="component" value="Chromosome 3"/>
</dbReference>
<evidence type="ECO:0000313" key="2">
    <source>
        <dbReference type="Proteomes" id="UP001144673"/>
    </source>
</evidence>
<proteinExistence type="predicted"/>
<dbReference type="SUPFAM" id="SSF49870">
    <property type="entry name" value="Osmotin, thaumatin-like protein"/>
    <property type="match status" value="1"/>
</dbReference>
<protein>
    <recommendedName>
        <fullName evidence="3">Thaumatin family protein</fullName>
    </recommendedName>
</protein>
<keyword evidence="2" id="KW-1185">Reference proteome</keyword>
<dbReference type="KEGG" id="amus:LMH87_002297"/>